<dbReference type="AlphaFoldDB" id="A0A9D5CLF0"/>
<dbReference type="OrthoDB" id="985902at2759"/>
<proteinExistence type="predicted"/>
<accession>A0A9D5CLF0</accession>
<keyword evidence="3" id="KW-1185">Reference proteome</keyword>
<reference evidence="2" key="2">
    <citation type="journal article" date="2022" name="Hortic Res">
        <title>The genome of Dioscorea zingiberensis sheds light on the biosynthesis, origin and evolution of the medicinally important diosgenin saponins.</title>
        <authorList>
            <person name="Li Y."/>
            <person name="Tan C."/>
            <person name="Li Z."/>
            <person name="Guo J."/>
            <person name="Li S."/>
            <person name="Chen X."/>
            <person name="Wang C."/>
            <person name="Dai X."/>
            <person name="Yang H."/>
            <person name="Song W."/>
            <person name="Hou L."/>
            <person name="Xu J."/>
            <person name="Tong Z."/>
            <person name="Xu A."/>
            <person name="Yuan X."/>
            <person name="Wang W."/>
            <person name="Yang Q."/>
            <person name="Chen L."/>
            <person name="Sun Z."/>
            <person name="Wang K."/>
            <person name="Pan B."/>
            <person name="Chen J."/>
            <person name="Bao Y."/>
            <person name="Liu F."/>
            <person name="Qi X."/>
            <person name="Gang D.R."/>
            <person name="Wen J."/>
            <person name="Li J."/>
        </authorList>
    </citation>
    <scope>NUCLEOTIDE SEQUENCE</scope>
    <source>
        <strain evidence="2">Dzin_1.0</strain>
    </source>
</reference>
<gene>
    <name evidence="2" type="ORF">J5N97_017548</name>
</gene>
<feature type="region of interest" description="Disordered" evidence="1">
    <location>
        <begin position="1"/>
        <end position="30"/>
    </location>
</feature>
<dbReference type="GO" id="GO:0003743">
    <property type="term" value="F:translation initiation factor activity"/>
    <property type="evidence" value="ECO:0007669"/>
    <property type="project" value="InterPro"/>
</dbReference>
<reference evidence="2" key="1">
    <citation type="submission" date="2021-03" db="EMBL/GenBank/DDBJ databases">
        <authorList>
            <person name="Li Z."/>
            <person name="Yang C."/>
        </authorList>
    </citation>
    <scope>NUCLEOTIDE SEQUENCE</scope>
    <source>
        <strain evidence="2">Dzin_1.0</strain>
        <tissue evidence="2">Leaf</tissue>
    </source>
</reference>
<evidence type="ECO:0000313" key="3">
    <source>
        <dbReference type="Proteomes" id="UP001085076"/>
    </source>
</evidence>
<dbReference type="Proteomes" id="UP001085076">
    <property type="component" value="Miscellaneous, Linkage group lg04"/>
</dbReference>
<evidence type="ECO:0000313" key="2">
    <source>
        <dbReference type="EMBL" id="KAJ0975583.1"/>
    </source>
</evidence>
<dbReference type="InterPro" id="IPR010433">
    <property type="entry name" value="EIF-4B_pln"/>
</dbReference>
<dbReference type="PANTHER" id="PTHR32091:SF24">
    <property type="entry name" value="DUF4005 DOMAIN-CONTAINING PROTEIN"/>
    <property type="match status" value="1"/>
</dbReference>
<dbReference type="Pfam" id="PF06273">
    <property type="entry name" value="eIF-4B"/>
    <property type="match status" value="1"/>
</dbReference>
<organism evidence="2 3">
    <name type="scientific">Dioscorea zingiberensis</name>
    <dbReference type="NCBI Taxonomy" id="325984"/>
    <lineage>
        <taxon>Eukaryota</taxon>
        <taxon>Viridiplantae</taxon>
        <taxon>Streptophyta</taxon>
        <taxon>Embryophyta</taxon>
        <taxon>Tracheophyta</taxon>
        <taxon>Spermatophyta</taxon>
        <taxon>Magnoliopsida</taxon>
        <taxon>Liliopsida</taxon>
        <taxon>Dioscoreales</taxon>
        <taxon>Dioscoreaceae</taxon>
        <taxon>Dioscorea</taxon>
    </lineage>
</organism>
<protein>
    <submittedName>
        <fullName evidence="2">Uncharacterized protein</fullName>
    </submittedName>
</protein>
<sequence length="337" mass="38732">MGFSWADEVEKEEEEAKFNRKPNPFGAARPREVVLEEKGVDWQKLDRERELHSNLRKETTSKANTHIKTVSVSKREQLPPVLRGQAKMTKNVLHSNMNHCVQPLPPNSLIPPLKYPPKNISELMQRIRKRDRNGKSSLTCENSNTIEHPGEFQVVEQGNAYMNWNRSALKYPGQELMSQWPMEIVHGPRQEMIRSGKKKVLQGKHPVRQQRQEVLVDLIQHNFDGFVTEHGKQNSSKCGFVNASDKIVRGFTDFNLQFIKEPNAWRHHQHNCTKSSCDTFDAFAIEHGRKNSKCGYVIHSTTSIAEKVVTDSATIYNNKKRGILSAHKRSEGKHARR</sequence>
<name>A0A9D5CLF0_9LILI</name>
<dbReference type="EMBL" id="JAGGNH010000004">
    <property type="protein sequence ID" value="KAJ0975583.1"/>
    <property type="molecule type" value="Genomic_DNA"/>
</dbReference>
<evidence type="ECO:0000256" key="1">
    <source>
        <dbReference type="SAM" id="MobiDB-lite"/>
    </source>
</evidence>
<comment type="caution">
    <text evidence="2">The sequence shown here is derived from an EMBL/GenBank/DDBJ whole genome shotgun (WGS) entry which is preliminary data.</text>
</comment>
<dbReference type="GO" id="GO:0003729">
    <property type="term" value="F:mRNA binding"/>
    <property type="evidence" value="ECO:0007669"/>
    <property type="project" value="TreeGrafter"/>
</dbReference>
<dbReference type="PANTHER" id="PTHR32091">
    <property type="entry name" value="EUKARYOTIC TRANSLATION INITIATION FACTOR 4B"/>
    <property type="match status" value="1"/>
</dbReference>